<keyword evidence="3" id="KW-1185">Reference proteome</keyword>
<dbReference type="Proteomes" id="UP000244090">
    <property type="component" value="Unassembled WGS sequence"/>
</dbReference>
<proteinExistence type="predicted"/>
<gene>
    <name evidence="2" type="ORF">C8N46_11364</name>
</gene>
<evidence type="ECO:0000313" key="3">
    <source>
        <dbReference type="Proteomes" id="UP000244090"/>
    </source>
</evidence>
<sequence length="177" mass="21471">MDKDMLEYLKSEMDKDMQKKRAALEQELRNNRENIKPVGSAKMQAKALEEHEKQKRIELEAKMKEYQKRLESQRFKDVGGSYDAARRQLEQNQNTNEVNTKQMELDRQNREAVERAEQAQNLKHERDQKKRKEENEKKKSQELKNQEQTKEFAQKAERDRLRAQFNRENDRYKDRGR</sequence>
<evidence type="ECO:0000256" key="1">
    <source>
        <dbReference type="SAM" id="MobiDB-lite"/>
    </source>
</evidence>
<feature type="compositionally biased region" description="Basic and acidic residues" evidence="1">
    <location>
        <begin position="103"/>
        <end position="177"/>
    </location>
</feature>
<accession>A0A2T6BR72</accession>
<dbReference type="AlphaFoldDB" id="A0A2T6BR72"/>
<evidence type="ECO:0000313" key="2">
    <source>
        <dbReference type="EMBL" id="PTX58573.1"/>
    </source>
</evidence>
<dbReference type="RefSeq" id="WP_108116758.1">
    <property type="nucleotide sequence ID" value="NZ_QBKT01000013.1"/>
</dbReference>
<comment type="caution">
    <text evidence="2">The sequence shown here is derived from an EMBL/GenBank/DDBJ whole genome shotgun (WGS) entry which is preliminary data.</text>
</comment>
<feature type="region of interest" description="Disordered" evidence="1">
    <location>
        <begin position="31"/>
        <end position="52"/>
    </location>
</feature>
<feature type="region of interest" description="Disordered" evidence="1">
    <location>
        <begin position="72"/>
        <end position="177"/>
    </location>
</feature>
<dbReference type="EMBL" id="QBKT01000013">
    <property type="protein sequence ID" value="PTX58573.1"/>
    <property type="molecule type" value="Genomic_DNA"/>
</dbReference>
<protein>
    <submittedName>
        <fullName evidence="2">Uncharacterized protein</fullName>
    </submittedName>
</protein>
<name>A0A2T6BR72_9FLAO</name>
<reference evidence="2 3" key="1">
    <citation type="submission" date="2018-04" db="EMBL/GenBank/DDBJ databases">
        <title>Genomic Encyclopedia of Archaeal and Bacterial Type Strains, Phase II (KMG-II): from individual species to whole genera.</title>
        <authorList>
            <person name="Goeker M."/>
        </authorList>
    </citation>
    <scope>NUCLEOTIDE SEQUENCE [LARGE SCALE GENOMIC DNA]</scope>
    <source>
        <strain evidence="2 3">DSM 25731</strain>
    </source>
</reference>
<feature type="compositionally biased region" description="Polar residues" evidence="1">
    <location>
        <begin position="90"/>
        <end position="102"/>
    </location>
</feature>
<organism evidence="2 3">
    <name type="scientific">Kordia periserrulae</name>
    <dbReference type="NCBI Taxonomy" id="701523"/>
    <lineage>
        <taxon>Bacteria</taxon>
        <taxon>Pseudomonadati</taxon>
        <taxon>Bacteroidota</taxon>
        <taxon>Flavobacteriia</taxon>
        <taxon>Flavobacteriales</taxon>
        <taxon>Flavobacteriaceae</taxon>
        <taxon>Kordia</taxon>
    </lineage>
</organism>